<dbReference type="InParanoid" id="A0A4R2PGK3"/>
<accession>A0A4R2PGK3</accession>
<dbReference type="PANTHER" id="PTHR30250:SF10">
    <property type="entry name" value="LIPOPOLYSACCHARIDE BIOSYNTHESIS PROTEIN WZXC"/>
    <property type="match status" value="1"/>
</dbReference>
<evidence type="ECO:0000256" key="3">
    <source>
        <dbReference type="ARBA" id="ARBA00022475"/>
    </source>
</evidence>
<dbReference type="Pfam" id="PF13440">
    <property type="entry name" value="Polysacc_synt_3"/>
    <property type="match status" value="1"/>
</dbReference>
<evidence type="ECO:0000256" key="6">
    <source>
        <dbReference type="ARBA" id="ARBA00023136"/>
    </source>
</evidence>
<feature type="transmembrane region" description="Helical" evidence="7">
    <location>
        <begin position="119"/>
        <end position="140"/>
    </location>
</feature>
<comment type="subcellular location">
    <subcellularLocation>
        <location evidence="1">Cell membrane</location>
        <topology evidence="1">Multi-pass membrane protein</topology>
    </subcellularLocation>
</comment>
<dbReference type="InterPro" id="IPR050833">
    <property type="entry name" value="Poly_Biosynth_Transport"/>
</dbReference>
<feature type="transmembrane region" description="Helical" evidence="7">
    <location>
        <begin position="47"/>
        <end position="72"/>
    </location>
</feature>
<dbReference type="EMBL" id="SLXO01000005">
    <property type="protein sequence ID" value="TCP34490.1"/>
    <property type="molecule type" value="Genomic_DNA"/>
</dbReference>
<proteinExistence type="inferred from homology"/>
<feature type="transmembrane region" description="Helical" evidence="7">
    <location>
        <begin position="21"/>
        <end position="41"/>
    </location>
</feature>
<dbReference type="OrthoDB" id="7605542at2"/>
<dbReference type="FunCoup" id="A0A4R2PGK3">
    <property type="interactions" value="94"/>
</dbReference>
<name>A0A4R2PGK3_RHOSA</name>
<dbReference type="RefSeq" id="WP_132708420.1">
    <property type="nucleotide sequence ID" value="NZ_JACIGF010000005.1"/>
</dbReference>
<feature type="transmembrane region" description="Helical" evidence="7">
    <location>
        <begin position="177"/>
        <end position="196"/>
    </location>
</feature>
<feature type="transmembrane region" description="Helical" evidence="7">
    <location>
        <begin position="356"/>
        <end position="379"/>
    </location>
</feature>
<evidence type="ECO:0000313" key="9">
    <source>
        <dbReference type="Proteomes" id="UP000295399"/>
    </source>
</evidence>
<feature type="transmembrane region" description="Helical" evidence="7">
    <location>
        <begin position="84"/>
        <end position="107"/>
    </location>
</feature>
<dbReference type="AlphaFoldDB" id="A0A4R2PGK3"/>
<evidence type="ECO:0000256" key="1">
    <source>
        <dbReference type="ARBA" id="ARBA00004651"/>
    </source>
</evidence>
<organism evidence="8 9">
    <name type="scientific">Rhodothalassium salexigens DSM 2132</name>
    <dbReference type="NCBI Taxonomy" id="1188247"/>
    <lineage>
        <taxon>Bacteria</taxon>
        <taxon>Pseudomonadati</taxon>
        <taxon>Pseudomonadota</taxon>
        <taxon>Alphaproteobacteria</taxon>
        <taxon>Rhodothalassiales</taxon>
        <taxon>Rhodothalassiaceae</taxon>
        <taxon>Rhodothalassium</taxon>
    </lineage>
</organism>
<feature type="transmembrane region" description="Helical" evidence="7">
    <location>
        <begin position="410"/>
        <end position="431"/>
    </location>
</feature>
<feature type="transmembrane region" description="Helical" evidence="7">
    <location>
        <begin position="330"/>
        <end position="349"/>
    </location>
</feature>
<comment type="similarity">
    <text evidence="2">Belongs to the polysaccharide synthase family.</text>
</comment>
<gene>
    <name evidence="8" type="ORF">EV659_105118</name>
</gene>
<evidence type="ECO:0000256" key="5">
    <source>
        <dbReference type="ARBA" id="ARBA00022989"/>
    </source>
</evidence>
<feature type="transmembrane region" description="Helical" evidence="7">
    <location>
        <begin position="385"/>
        <end position="403"/>
    </location>
</feature>
<dbReference type="Proteomes" id="UP000295399">
    <property type="component" value="Unassembled WGS sequence"/>
</dbReference>
<feature type="transmembrane region" description="Helical" evidence="7">
    <location>
        <begin position="294"/>
        <end position="318"/>
    </location>
</feature>
<feature type="transmembrane region" description="Helical" evidence="7">
    <location>
        <begin position="443"/>
        <end position="465"/>
    </location>
</feature>
<dbReference type="PANTHER" id="PTHR30250">
    <property type="entry name" value="PST FAMILY PREDICTED COLANIC ACID TRANSPORTER"/>
    <property type="match status" value="1"/>
</dbReference>
<sequence length="493" mass="53065">MTEGTSSTNRDMARGGAWMVAMRWAMKSVGLVSTLVLVRLLDPADFGVIAMAMIVVGFLEVLTMAGVDLAVIRHENPERADYDAAWTLQVMLAAGIGALLLVCAPYAAAMFDEPKLVAVLRALALRAVIGGFQNIGVAQFRRDLAFHKDFQFNVYKTLLTSGVTVIAALILRSYWALVVGMIASQVFMVALSYTMHPYRPRLTLSRLGQYWSFSVWLIVHHLARFLNRRLDQFIIGNVAGTQFMGRYSVAFDVATLPTNELVVPMNRGFFPVYARLQGDPQALAAGFVRALSTVALLCFALGFGLFAVAEPAVLVLMGSRWADAVPLVEALAVFGVFLALATSVEALLMSVGRTRLLALFGIANVALLAVALAGTVRYLDIDAVAWARCWTALAALPLVYAVVRLAVPVSVPAVVGALWPRFVAAALMVGAVKGVPWPDLAPIALLALQVATGAAVYGLATWGLWRLRGAPDTVEKSVLDRVSGRLTRFRAAG</sequence>
<evidence type="ECO:0000256" key="7">
    <source>
        <dbReference type="SAM" id="Phobius"/>
    </source>
</evidence>
<comment type="caution">
    <text evidence="8">The sequence shown here is derived from an EMBL/GenBank/DDBJ whole genome shotgun (WGS) entry which is preliminary data.</text>
</comment>
<keyword evidence="4 7" id="KW-0812">Transmembrane</keyword>
<keyword evidence="9" id="KW-1185">Reference proteome</keyword>
<evidence type="ECO:0000256" key="2">
    <source>
        <dbReference type="ARBA" id="ARBA00007430"/>
    </source>
</evidence>
<keyword evidence="6 7" id="KW-0472">Membrane</keyword>
<feature type="transmembrane region" description="Helical" evidence="7">
    <location>
        <begin position="152"/>
        <end position="171"/>
    </location>
</feature>
<keyword evidence="3" id="KW-1003">Cell membrane</keyword>
<evidence type="ECO:0000256" key="4">
    <source>
        <dbReference type="ARBA" id="ARBA00022692"/>
    </source>
</evidence>
<evidence type="ECO:0000313" key="8">
    <source>
        <dbReference type="EMBL" id="TCP34490.1"/>
    </source>
</evidence>
<dbReference type="CDD" id="cd13127">
    <property type="entry name" value="MATE_tuaB_like"/>
    <property type="match status" value="1"/>
</dbReference>
<reference evidence="8 9" key="1">
    <citation type="submission" date="2019-03" db="EMBL/GenBank/DDBJ databases">
        <title>Genomic Encyclopedia of Type Strains, Phase IV (KMG-IV): sequencing the most valuable type-strain genomes for metagenomic binning, comparative biology and taxonomic classification.</title>
        <authorList>
            <person name="Goeker M."/>
        </authorList>
    </citation>
    <scope>NUCLEOTIDE SEQUENCE [LARGE SCALE GENOMIC DNA]</scope>
    <source>
        <strain evidence="8 9">DSM 2132</strain>
    </source>
</reference>
<protein>
    <submittedName>
        <fullName evidence="8">O-antigen/teichoic acid export membrane protein</fullName>
    </submittedName>
</protein>
<keyword evidence="5 7" id="KW-1133">Transmembrane helix</keyword>
<dbReference type="GO" id="GO:0005886">
    <property type="term" value="C:plasma membrane"/>
    <property type="evidence" value="ECO:0007669"/>
    <property type="project" value="UniProtKB-SubCell"/>
</dbReference>